<dbReference type="EMBL" id="CYKH01000991">
    <property type="protein sequence ID" value="CUI14323.1"/>
    <property type="molecule type" value="Genomic_DNA"/>
</dbReference>
<accession>A0A0S4KN66</accession>
<evidence type="ECO:0000256" key="1">
    <source>
        <dbReference type="SAM" id="MobiDB-lite"/>
    </source>
</evidence>
<feature type="chain" id="PRO_5006623429" evidence="2">
    <location>
        <begin position="24"/>
        <end position="1049"/>
    </location>
</feature>
<dbReference type="Proteomes" id="UP000051952">
    <property type="component" value="Unassembled WGS sequence"/>
</dbReference>
<feature type="region of interest" description="Disordered" evidence="1">
    <location>
        <begin position="518"/>
        <end position="538"/>
    </location>
</feature>
<feature type="region of interest" description="Disordered" evidence="1">
    <location>
        <begin position="586"/>
        <end position="617"/>
    </location>
</feature>
<evidence type="ECO:0000313" key="4">
    <source>
        <dbReference type="Proteomes" id="UP000051952"/>
    </source>
</evidence>
<feature type="compositionally biased region" description="Basic and acidic residues" evidence="1">
    <location>
        <begin position="588"/>
        <end position="599"/>
    </location>
</feature>
<evidence type="ECO:0000256" key="2">
    <source>
        <dbReference type="SAM" id="SignalP"/>
    </source>
</evidence>
<dbReference type="AlphaFoldDB" id="A0A0S4KN66"/>
<evidence type="ECO:0000313" key="3">
    <source>
        <dbReference type="EMBL" id="CUI14323.1"/>
    </source>
</evidence>
<feature type="compositionally biased region" description="Polar residues" evidence="1">
    <location>
        <begin position="520"/>
        <end position="531"/>
    </location>
</feature>
<protein>
    <submittedName>
        <fullName evidence="3">Membrane-associated protein, putative</fullName>
    </submittedName>
</protein>
<gene>
    <name evidence="3" type="ORF">BSAL_85030</name>
</gene>
<keyword evidence="4" id="KW-1185">Reference proteome</keyword>
<reference evidence="4" key="1">
    <citation type="submission" date="2015-09" db="EMBL/GenBank/DDBJ databases">
        <authorList>
            <consortium name="Pathogen Informatics"/>
        </authorList>
    </citation>
    <scope>NUCLEOTIDE SEQUENCE [LARGE SCALE GENOMIC DNA]</scope>
    <source>
        <strain evidence="4">Lake Konstanz</strain>
    </source>
</reference>
<dbReference type="VEuPathDB" id="TriTrypDB:BSAL_85030"/>
<keyword evidence="2" id="KW-0732">Signal</keyword>
<sequence length="1049" mass="115611">MRGYVAAVGIFGIVCLYISFSSQQAVTGSTVQSQSASLTTLRKRAAGGDDSRSNGEEVFQPSTDLQGVDSTLFRSIEPDRTVDQVRSSTFSLGEQEQQTAAGMLGAVRKQFWNSMYTNNELPAFLKGAAASTSVYDPPRFQHLVNTLKRGADVVTDGGGASSRKDEDEAIKSKVQLFQWSPGGVLGASIADMEAMHRRVVEETRSSFDQQQLEVTASAGKTHKCFITDERNHRNDEPLQRVLMNLTSMFAQMDSMTPHGDDCRYFLTPLHRASCVVLDALSDSSVGSSSAYTASNCRVLAPCADWVRGTFSVAITPALLSSVFHRVVIPRLIHTEDSIAAQREFSQQLLHGEGNWNELLWLMRRSKSMDNDLNRRNRIADRIAKHEKQGNNNANIASRNSTLRSPSLVSDIFQGARISVSASSQHAQIISSSDLAFPTATTADSSALTLDGLSLIASLWAILSGHTHSGISRKEADDTSPPPPHNNNINVMVFNGDSVNREIFHRLIHYIRYNGRRRKINTGTTSDPTTKPSGRREEGDVLPHFHYATHYDMVYAVHSTHDELLGFHTPQTNGASSLTVGSYFQSVQEGRRARGNEKHNSSRASPNNDEKNHKERKEQHPPVAIVYIVWLWDPFTTMPRGIAFSPHRSLSSSSSRTVVTSQVKRRKGNRTISLAGVDVDAAFLVQGTAFWERVQGEQLMSSVDRIVTEVNPPAPAAGTTRVNDAEGASSSAADVRRRRFYLVTAPSEDLLTPYPQLLAGTRNYNRSWAASNPTASLRVSSSTQNFNLRKNIGYFRWLQHAARIREQQAKTLGTTSKASSSHDRLLRFSSVQILDKAKVQFIGEPMGDKIHFTCRGGFATGKPRFHKNVFLMRSLQDVLGGHDVKQDQLPVLCNGTATVHNLMYRIARLANAPSSLASTTTARRSSSSSTSGSTLLAHAQQSRRFADEVWTASLMDSTRLLGTNIAGSLIPSSMLLHPATGYLYDDNIHRYRREEGDAITQEQQRTVVYVYPDGNRRTCLDPGDGLLVQVMMHDAVLQEAAWAAAKKRAG</sequence>
<feature type="signal peptide" evidence="2">
    <location>
        <begin position="1"/>
        <end position="23"/>
    </location>
</feature>
<organism evidence="3 4">
    <name type="scientific">Bodo saltans</name>
    <name type="common">Flagellated protozoan</name>
    <dbReference type="NCBI Taxonomy" id="75058"/>
    <lineage>
        <taxon>Eukaryota</taxon>
        <taxon>Discoba</taxon>
        <taxon>Euglenozoa</taxon>
        <taxon>Kinetoplastea</taxon>
        <taxon>Metakinetoplastina</taxon>
        <taxon>Eubodonida</taxon>
        <taxon>Bodonidae</taxon>
        <taxon>Bodo</taxon>
    </lineage>
</organism>
<proteinExistence type="predicted"/>
<feature type="compositionally biased region" description="Basic and acidic residues" evidence="1">
    <location>
        <begin position="607"/>
        <end position="617"/>
    </location>
</feature>
<name>A0A0S4KN66_BODSA</name>